<keyword evidence="2" id="KW-1185">Reference proteome</keyword>
<dbReference type="HOGENOM" id="CLU_2558803_0_0_1"/>
<gene>
    <name evidence="1" type="ORF">Moror_13232</name>
</gene>
<dbReference type="KEGG" id="mrr:Moror_13232"/>
<dbReference type="OrthoDB" id="10540071at2759"/>
<dbReference type="AlphaFoldDB" id="V2X540"/>
<evidence type="ECO:0000313" key="2">
    <source>
        <dbReference type="Proteomes" id="UP000017559"/>
    </source>
</evidence>
<dbReference type="EMBL" id="AWSO01000609">
    <property type="protein sequence ID" value="ESK88912.1"/>
    <property type="molecule type" value="Genomic_DNA"/>
</dbReference>
<protein>
    <submittedName>
        <fullName evidence="1">Uncharacterized protein</fullName>
    </submittedName>
</protein>
<dbReference type="Proteomes" id="UP000017559">
    <property type="component" value="Unassembled WGS sequence"/>
</dbReference>
<organism evidence="1 2">
    <name type="scientific">Moniliophthora roreri (strain MCA 2997)</name>
    <name type="common">Cocoa frosty pod rot fungus</name>
    <name type="synonym">Crinipellis roreri</name>
    <dbReference type="NCBI Taxonomy" id="1381753"/>
    <lineage>
        <taxon>Eukaryota</taxon>
        <taxon>Fungi</taxon>
        <taxon>Dikarya</taxon>
        <taxon>Basidiomycota</taxon>
        <taxon>Agaricomycotina</taxon>
        <taxon>Agaricomycetes</taxon>
        <taxon>Agaricomycetidae</taxon>
        <taxon>Agaricales</taxon>
        <taxon>Marasmiineae</taxon>
        <taxon>Marasmiaceae</taxon>
        <taxon>Moniliophthora</taxon>
    </lineage>
</organism>
<sequence length="82" mass="9073">MDGMVLKEKVAAFRVVPHKLQYGPVILPVDLQKVLDADTDQLDELEETINNDIDDTHVYSGPDYAFYGMGSGEGDVESDVKD</sequence>
<proteinExistence type="predicted"/>
<accession>V2X540</accession>
<evidence type="ECO:0000313" key="1">
    <source>
        <dbReference type="EMBL" id="ESK88912.1"/>
    </source>
</evidence>
<reference evidence="1 2" key="1">
    <citation type="journal article" date="2014" name="BMC Genomics">
        <title>Genome and secretome analysis of the hemibiotrophic fungal pathogen, Moniliophthora roreri, which causes frosty pod rot disease of cacao: mechanisms of the biotrophic and necrotrophic phases.</title>
        <authorList>
            <person name="Meinhardt L.W."/>
            <person name="Costa G.G.L."/>
            <person name="Thomazella D.P.T."/>
            <person name="Teixeira P.J.P.L."/>
            <person name="Carazzolle M.F."/>
            <person name="Schuster S.C."/>
            <person name="Carlson J.E."/>
            <person name="Guiltinan M.J."/>
            <person name="Mieczkowski P."/>
            <person name="Farmer A."/>
            <person name="Ramaraj T."/>
            <person name="Crozier J."/>
            <person name="Davis R.E."/>
            <person name="Shao J."/>
            <person name="Melnick R.L."/>
            <person name="Pereira G.A.G."/>
            <person name="Bailey B.A."/>
        </authorList>
    </citation>
    <scope>NUCLEOTIDE SEQUENCE [LARGE SCALE GENOMIC DNA]</scope>
    <source>
        <strain evidence="1 2">MCA 2997</strain>
    </source>
</reference>
<name>V2X540_MONRO</name>
<comment type="caution">
    <text evidence="1">The sequence shown here is derived from an EMBL/GenBank/DDBJ whole genome shotgun (WGS) entry which is preliminary data.</text>
</comment>